<dbReference type="Gene3D" id="3.10.310.50">
    <property type="match status" value="1"/>
</dbReference>
<evidence type="ECO:0000256" key="2">
    <source>
        <dbReference type="SAM" id="Phobius"/>
    </source>
</evidence>
<dbReference type="Proteomes" id="UP001652338">
    <property type="component" value="Unassembled WGS sequence"/>
</dbReference>
<keyword evidence="2" id="KW-1133">Transmembrane helix</keyword>
<feature type="transmembrane region" description="Helical" evidence="2">
    <location>
        <begin position="189"/>
        <end position="208"/>
    </location>
</feature>
<dbReference type="Pfam" id="PF04536">
    <property type="entry name" value="TPM_phosphatase"/>
    <property type="match status" value="1"/>
</dbReference>
<evidence type="ECO:0000313" key="4">
    <source>
        <dbReference type="EMBL" id="MCU6725115.1"/>
    </source>
</evidence>
<gene>
    <name evidence="4" type="ORF">OCV47_07100</name>
</gene>
<name>A0ABT2SLE0_9FIRM</name>
<organism evidence="4 5">
    <name type="scientific">Muricoprocola aceti</name>
    <dbReference type="NCBI Taxonomy" id="2981772"/>
    <lineage>
        <taxon>Bacteria</taxon>
        <taxon>Bacillati</taxon>
        <taxon>Bacillota</taxon>
        <taxon>Clostridia</taxon>
        <taxon>Lachnospirales</taxon>
        <taxon>Lachnospiraceae</taxon>
        <taxon>Muricoprocola</taxon>
    </lineage>
</organism>
<evidence type="ECO:0000259" key="3">
    <source>
        <dbReference type="Pfam" id="PF04536"/>
    </source>
</evidence>
<keyword evidence="5" id="KW-1185">Reference proteome</keyword>
<evidence type="ECO:0000256" key="1">
    <source>
        <dbReference type="SAM" id="MobiDB-lite"/>
    </source>
</evidence>
<feature type="compositionally biased region" description="Gly residues" evidence="1">
    <location>
        <begin position="269"/>
        <end position="279"/>
    </location>
</feature>
<keyword evidence="2" id="KW-0812">Transmembrane</keyword>
<protein>
    <submittedName>
        <fullName evidence="4">TPM domain-containing protein</fullName>
    </submittedName>
</protein>
<feature type="domain" description="TPM" evidence="3">
    <location>
        <begin position="37"/>
        <end position="158"/>
    </location>
</feature>
<comment type="caution">
    <text evidence="4">The sequence shown here is derived from an EMBL/GenBank/DDBJ whole genome shotgun (WGS) entry which is preliminary data.</text>
</comment>
<keyword evidence="2" id="KW-0472">Membrane</keyword>
<evidence type="ECO:0000313" key="5">
    <source>
        <dbReference type="Proteomes" id="UP001652338"/>
    </source>
</evidence>
<reference evidence="4 5" key="1">
    <citation type="journal article" date="2021" name="ISME Commun">
        <title>Automated analysis of genomic sequences facilitates high-throughput and comprehensive description of bacteria.</title>
        <authorList>
            <person name="Hitch T.C.A."/>
        </authorList>
    </citation>
    <scope>NUCLEOTIDE SEQUENCE [LARGE SCALE GENOMIC DNA]</scope>
    <source>
        <strain evidence="4 5">Sanger_29</strain>
    </source>
</reference>
<accession>A0ABT2SLE0</accession>
<feature type="region of interest" description="Disordered" evidence="1">
    <location>
        <begin position="246"/>
        <end position="279"/>
    </location>
</feature>
<dbReference type="EMBL" id="JAOQKE010000006">
    <property type="protein sequence ID" value="MCU6725115.1"/>
    <property type="molecule type" value="Genomic_DNA"/>
</dbReference>
<dbReference type="InterPro" id="IPR007621">
    <property type="entry name" value="TPM_dom"/>
</dbReference>
<feature type="compositionally biased region" description="Low complexity" evidence="1">
    <location>
        <begin position="258"/>
        <end position="268"/>
    </location>
</feature>
<dbReference type="RefSeq" id="WP_262654502.1">
    <property type="nucleotide sequence ID" value="NZ_JAOQKE010000006.1"/>
</dbReference>
<sequence length="279" mass="31472">MVEKKMPKRKAAGMIVLWITICLWLSGATVFAQCQIQDDARLFTTEETKKIENLSEEIQDQYQMNVLVMTCEDAGGKESHEVLEDTYEEYGLESNEAKGGIALLIDMDNRELNLVTERDMIYYITDYREEKIYDAAQSYASDGEYGNAMIAMLKKVQQYLNEGIPNNQYTYDTETGRIVRYHSLASGDILLAFFAGLMVAAIVSAILYRSYTVVKKYRYSTEKNARLKITAQRDILVNQFVTHRRIEKDPPSGGGDSGRTSTHHSSGGHTYGGGKGRGF</sequence>
<proteinExistence type="predicted"/>